<feature type="compositionally biased region" description="Low complexity" evidence="1">
    <location>
        <begin position="11"/>
        <end position="22"/>
    </location>
</feature>
<reference evidence="2 3" key="1">
    <citation type="journal article" date="2019" name="Front. Genet.">
        <title>Whole-Genome Sequencing of the Opportunistic Yeast Pathogen Candida inconspicua Uncovers Its Hybrid Origin.</title>
        <authorList>
            <person name="Mixao V."/>
            <person name="Hansen A.P."/>
            <person name="Saus E."/>
            <person name="Boekhout T."/>
            <person name="Lass-Florl C."/>
            <person name="Gabaldon T."/>
        </authorList>
    </citation>
    <scope>NUCLEOTIDE SEQUENCE [LARGE SCALE GENOMIC DNA]</scope>
    <source>
        <strain evidence="2 3">CBS 180</strain>
    </source>
</reference>
<keyword evidence="3" id="KW-1185">Reference proteome</keyword>
<evidence type="ECO:0000313" key="2">
    <source>
        <dbReference type="EMBL" id="TID25534.1"/>
    </source>
</evidence>
<gene>
    <name evidence="2" type="ORF">CANINC_002924</name>
</gene>
<evidence type="ECO:0000313" key="3">
    <source>
        <dbReference type="Proteomes" id="UP000307173"/>
    </source>
</evidence>
<feature type="compositionally biased region" description="Basic and acidic residues" evidence="1">
    <location>
        <begin position="159"/>
        <end position="184"/>
    </location>
</feature>
<dbReference type="InterPro" id="IPR013226">
    <property type="entry name" value="Pal1"/>
</dbReference>
<dbReference type="Pfam" id="PF08316">
    <property type="entry name" value="Pal1"/>
    <property type="match status" value="1"/>
</dbReference>
<dbReference type="GO" id="GO:0005737">
    <property type="term" value="C:cytoplasm"/>
    <property type="evidence" value="ECO:0007669"/>
    <property type="project" value="TreeGrafter"/>
</dbReference>
<feature type="compositionally biased region" description="Polar residues" evidence="1">
    <location>
        <begin position="215"/>
        <end position="224"/>
    </location>
</feature>
<evidence type="ECO:0000256" key="1">
    <source>
        <dbReference type="SAM" id="MobiDB-lite"/>
    </source>
</evidence>
<feature type="compositionally biased region" description="Polar residues" evidence="1">
    <location>
        <begin position="1"/>
        <end position="10"/>
    </location>
</feature>
<feature type="region of interest" description="Disordered" evidence="1">
    <location>
        <begin position="1"/>
        <end position="298"/>
    </location>
</feature>
<protein>
    <recommendedName>
        <fullName evidence="4">Pal1 cell morphology protein</fullName>
    </recommendedName>
</protein>
<accession>A0A4T0X1P2</accession>
<feature type="compositionally biased region" description="Basic and acidic residues" evidence="1">
    <location>
        <begin position="91"/>
        <end position="105"/>
    </location>
</feature>
<feature type="compositionally biased region" description="Basic and acidic residues" evidence="1">
    <location>
        <begin position="226"/>
        <end position="242"/>
    </location>
</feature>
<dbReference type="AlphaFoldDB" id="A0A4T0X1P2"/>
<dbReference type="PANTHER" id="PTHR28307">
    <property type="entry name" value="PROTEIN PAL1"/>
    <property type="match status" value="1"/>
</dbReference>
<feature type="compositionally biased region" description="Polar residues" evidence="1">
    <location>
        <begin position="37"/>
        <end position="51"/>
    </location>
</feature>
<proteinExistence type="predicted"/>
<dbReference type="PANTHER" id="PTHR28307:SF2">
    <property type="entry name" value="PROTEIN PAL1"/>
    <property type="match status" value="1"/>
</dbReference>
<dbReference type="EMBL" id="SELW01000481">
    <property type="protein sequence ID" value="TID25534.1"/>
    <property type="molecule type" value="Genomic_DNA"/>
</dbReference>
<dbReference type="Proteomes" id="UP000307173">
    <property type="component" value="Unassembled WGS sequence"/>
</dbReference>
<comment type="caution">
    <text evidence="2">The sequence shown here is derived from an EMBL/GenBank/DDBJ whole genome shotgun (WGS) entry which is preliminary data.</text>
</comment>
<feature type="compositionally biased region" description="Low complexity" evidence="1">
    <location>
        <begin position="125"/>
        <end position="141"/>
    </location>
</feature>
<sequence length="481" mass="53782">MYNHPNPSVTSSGSGRRISSNNPFRSALLQEERSRVASPTSEDPQYKTWLNQKIEEEKEVGRRKSDDLYDDNYYDDYYNEDANSFEEGDEFDHLTKPPTELRPDYGRAASENSLNRKDSYNPFATNRRNSGNSNSTPTRSNIHVQSRQAPPPPPSYEEVVGKRYAKDEYPKDEKNPFPSEEHPRRSNTVNIAGRRPAPPPPPAGSSKPQRLDPEQMTSTTTTRILSDGRVRSKSTGDPDSVRHRSGSNHHRHYPSSDANRSHRHQSREHKDRPRERERYRDDERPRRSGTRKKKFVQEIPKNIDTIDKLDVTGFFGGSKFHHDGPFDACTPQRNKDTKAAPVAAFPIDGPNNSITGMAPENSKDAQYDMVFGIDQAADSNAAIKPRSGSTGDQLNRGYTNGTIIRRADSGDLQSIVATKPVLAQVDAGATEKLYGDTTLGLGSSTFMDGAPAYGAKSTVPKEDGLSRKKTFLGRMKTIVRK</sequence>
<feature type="compositionally biased region" description="Basic residues" evidence="1">
    <location>
        <begin position="243"/>
        <end position="253"/>
    </location>
</feature>
<dbReference type="STRING" id="52247.A0A4T0X1P2"/>
<feature type="compositionally biased region" description="Acidic residues" evidence="1">
    <location>
        <begin position="68"/>
        <end position="90"/>
    </location>
</feature>
<evidence type="ECO:0008006" key="4">
    <source>
        <dbReference type="Google" id="ProtNLM"/>
    </source>
</evidence>
<organism evidence="2 3">
    <name type="scientific">Pichia inconspicua</name>
    <dbReference type="NCBI Taxonomy" id="52247"/>
    <lineage>
        <taxon>Eukaryota</taxon>
        <taxon>Fungi</taxon>
        <taxon>Dikarya</taxon>
        <taxon>Ascomycota</taxon>
        <taxon>Saccharomycotina</taxon>
        <taxon>Pichiomycetes</taxon>
        <taxon>Pichiales</taxon>
        <taxon>Pichiaceae</taxon>
        <taxon>Pichia</taxon>
    </lineage>
</organism>
<feature type="compositionally biased region" description="Basic and acidic residues" evidence="1">
    <location>
        <begin position="53"/>
        <end position="67"/>
    </location>
</feature>
<name>A0A4T0X1P2_9ASCO</name>
<feature type="compositionally biased region" description="Basic and acidic residues" evidence="1">
    <location>
        <begin position="268"/>
        <end position="286"/>
    </location>
</feature>
<dbReference type="OrthoDB" id="5352132at2759"/>